<dbReference type="SUPFAM" id="SSF47699">
    <property type="entry name" value="Bifunctional inhibitor/lipid-transfer protein/seed storage 2S albumin"/>
    <property type="match status" value="1"/>
</dbReference>
<evidence type="ECO:0000256" key="1">
    <source>
        <dbReference type="ARBA" id="ARBA00004609"/>
    </source>
</evidence>
<sequence length="192" mass="18816">MGTTRATAILVATAALLVTVAAAQAPAPETLTTAAGAPGPSAGMDCVTYLVNMSDCLTYVEEGSNLTAPDKSCCPELAGLVDSHPVCLCQLLGTNTSASLGVQINFQKALKLPSVCGVKTPPMSTCSAAGYPVGVPTAAGYPVGVPTPSEAPSPPGSTSPGASTSKSGASGIANVSQLLGFAIACLTTALVF</sequence>
<dbReference type="InterPro" id="IPR036312">
    <property type="entry name" value="Bifun_inhib/LTP/seed_sf"/>
</dbReference>
<feature type="signal peptide" evidence="10">
    <location>
        <begin position="1"/>
        <end position="22"/>
    </location>
</feature>
<keyword evidence="4" id="KW-0336">GPI-anchor</keyword>
<feature type="chain" id="PRO_5043540529" description="Bifunctional inhibitor/plant lipid transfer protein/seed storage helical domain-containing protein" evidence="10">
    <location>
        <begin position="23"/>
        <end position="192"/>
    </location>
</feature>
<accession>A0AAV6HU16</accession>
<evidence type="ECO:0000313" key="12">
    <source>
        <dbReference type="EMBL" id="KAG5517255.1"/>
    </source>
</evidence>
<keyword evidence="13" id="KW-1185">Reference proteome</keyword>
<evidence type="ECO:0000259" key="11">
    <source>
        <dbReference type="SMART" id="SM00499"/>
    </source>
</evidence>
<dbReference type="GO" id="GO:0098552">
    <property type="term" value="C:side of membrane"/>
    <property type="evidence" value="ECO:0007669"/>
    <property type="project" value="UniProtKB-KW"/>
</dbReference>
<feature type="domain" description="Bifunctional inhibitor/plant lipid transfer protein/seed storage helical" evidence="11">
    <location>
        <begin position="46"/>
        <end position="126"/>
    </location>
</feature>
<organism evidence="12 13">
    <name type="scientific">Rhododendron griersonianum</name>
    <dbReference type="NCBI Taxonomy" id="479676"/>
    <lineage>
        <taxon>Eukaryota</taxon>
        <taxon>Viridiplantae</taxon>
        <taxon>Streptophyta</taxon>
        <taxon>Embryophyta</taxon>
        <taxon>Tracheophyta</taxon>
        <taxon>Spermatophyta</taxon>
        <taxon>Magnoliopsida</taxon>
        <taxon>eudicotyledons</taxon>
        <taxon>Gunneridae</taxon>
        <taxon>Pentapetalae</taxon>
        <taxon>asterids</taxon>
        <taxon>Ericales</taxon>
        <taxon>Ericaceae</taxon>
        <taxon>Ericoideae</taxon>
        <taxon>Rhodoreae</taxon>
        <taxon>Rhododendron</taxon>
    </lineage>
</organism>
<dbReference type="GO" id="GO:0005886">
    <property type="term" value="C:plasma membrane"/>
    <property type="evidence" value="ECO:0007669"/>
    <property type="project" value="UniProtKB-SubCell"/>
</dbReference>
<evidence type="ECO:0000256" key="7">
    <source>
        <dbReference type="ARBA" id="ARBA00023180"/>
    </source>
</evidence>
<comment type="subcellular location">
    <subcellularLocation>
        <location evidence="1">Cell membrane</location>
        <topology evidence="1">Lipid-anchor</topology>
        <topology evidence="1">GPI-anchor</topology>
    </subcellularLocation>
</comment>
<dbReference type="InterPro" id="IPR016140">
    <property type="entry name" value="Bifunc_inhib/LTP/seed_store"/>
</dbReference>
<keyword evidence="8" id="KW-0449">Lipoprotein</keyword>
<keyword evidence="7" id="KW-0325">Glycoprotein</keyword>
<dbReference type="AlphaFoldDB" id="A0AAV6HU16"/>
<protein>
    <recommendedName>
        <fullName evidence="11">Bifunctional inhibitor/plant lipid transfer protein/seed storage helical domain-containing protein</fullName>
    </recommendedName>
</protein>
<reference evidence="12 13" key="1">
    <citation type="submission" date="2020-08" db="EMBL/GenBank/DDBJ databases">
        <title>Plant Genome Project.</title>
        <authorList>
            <person name="Zhang R.-G."/>
        </authorList>
    </citation>
    <scope>NUCLEOTIDE SEQUENCE [LARGE SCALE GENOMIC DNA]</scope>
    <source>
        <strain evidence="12">WSP0</strain>
        <tissue evidence="12">Leaf</tissue>
    </source>
</reference>
<gene>
    <name evidence="12" type="ORF">RHGRI_037871</name>
</gene>
<dbReference type="SMART" id="SM00499">
    <property type="entry name" value="AAI"/>
    <property type="match status" value="1"/>
</dbReference>
<dbReference type="InterPro" id="IPR043325">
    <property type="entry name" value="LTSS"/>
</dbReference>
<dbReference type="Pfam" id="PF14368">
    <property type="entry name" value="LTP_2"/>
    <property type="match status" value="1"/>
</dbReference>
<dbReference type="Gene3D" id="1.10.110.10">
    <property type="entry name" value="Plant lipid-transfer and hydrophobic proteins"/>
    <property type="match status" value="1"/>
</dbReference>
<evidence type="ECO:0000256" key="9">
    <source>
        <dbReference type="SAM" id="MobiDB-lite"/>
    </source>
</evidence>
<evidence type="ECO:0000256" key="6">
    <source>
        <dbReference type="ARBA" id="ARBA00023157"/>
    </source>
</evidence>
<evidence type="ECO:0000256" key="5">
    <source>
        <dbReference type="ARBA" id="ARBA00022729"/>
    </source>
</evidence>
<name>A0AAV6HU16_9ERIC</name>
<dbReference type="Proteomes" id="UP000823749">
    <property type="component" value="Chromosome 13"/>
</dbReference>
<keyword evidence="4" id="KW-0472">Membrane</keyword>
<evidence type="ECO:0000256" key="8">
    <source>
        <dbReference type="ARBA" id="ARBA00023288"/>
    </source>
</evidence>
<dbReference type="FunFam" id="1.10.110.10:FF:000001">
    <property type="entry name" value="Bifunctional inhibitor/lipid-transfer protein/seed storage 2S albumin superfamily protein"/>
    <property type="match status" value="1"/>
</dbReference>
<keyword evidence="5 10" id="KW-0732">Signal</keyword>
<comment type="similarity">
    <text evidence="2">Belongs to the plant LTP family.</text>
</comment>
<comment type="caution">
    <text evidence="12">The sequence shown here is derived from an EMBL/GenBank/DDBJ whole genome shotgun (WGS) entry which is preliminary data.</text>
</comment>
<keyword evidence="6" id="KW-1015">Disulfide bond</keyword>
<keyword evidence="3" id="KW-1003">Cell membrane</keyword>
<dbReference type="PANTHER" id="PTHR33044">
    <property type="entry name" value="BIFUNCTIONAL INHIBITOR/LIPID-TRANSFER PROTEIN/SEED STORAGE 2S ALBUMIN SUPERFAMILY PROTEIN-RELATED"/>
    <property type="match status" value="1"/>
</dbReference>
<proteinExistence type="inferred from homology"/>
<evidence type="ECO:0000256" key="10">
    <source>
        <dbReference type="SAM" id="SignalP"/>
    </source>
</evidence>
<dbReference type="CDD" id="cd00010">
    <property type="entry name" value="AAI_LTSS"/>
    <property type="match status" value="1"/>
</dbReference>
<dbReference type="EMBL" id="JACTNZ010000013">
    <property type="protein sequence ID" value="KAG5517255.1"/>
    <property type="molecule type" value="Genomic_DNA"/>
</dbReference>
<feature type="region of interest" description="Disordered" evidence="9">
    <location>
        <begin position="145"/>
        <end position="166"/>
    </location>
</feature>
<evidence type="ECO:0000256" key="2">
    <source>
        <dbReference type="ARBA" id="ARBA00009748"/>
    </source>
</evidence>
<evidence type="ECO:0000313" key="13">
    <source>
        <dbReference type="Proteomes" id="UP000823749"/>
    </source>
</evidence>
<evidence type="ECO:0000256" key="3">
    <source>
        <dbReference type="ARBA" id="ARBA00022475"/>
    </source>
</evidence>
<evidence type="ECO:0000256" key="4">
    <source>
        <dbReference type="ARBA" id="ARBA00022622"/>
    </source>
</evidence>